<name>A0A941JQJ3_9CHRO</name>
<evidence type="ECO:0000313" key="1">
    <source>
        <dbReference type="EMBL" id="MBR8829108.1"/>
    </source>
</evidence>
<comment type="caution">
    <text evidence="1">The sequence shown here is derived from an EMBL/GenBank/DDBJ whole genome shotgun (WGS) entry which is preliminary data.</text>
</comment>
<gene>
    <name evidence="1" type="ORF">DSM107014_14620</name>
</gene>
<protein>
    <submittedName>
        <fullName evidence="1">Uncharacterized protein</fullName>
    </submittedName>
</protein>
<sequence length="67" mass="7738">MFKAARQIYQTYCYFHSKLTRDPIGVAIDPKTYRGQLLFTKIPILLPGECFVPLSQLDSEYSFSENS</sequence>
<evidence type="ECO:0000313" key="2">
    <source>
        <dbReference type="Proteomes" id="UP000767446"/>
    </source>
</evidence>
<accession>A0A941JQJ3</accession>
<dbReference type="EMBL" id="JADQBC010000108">
    <property type="protein sequence ID" value="MBR8829108.1"/>
    <property type="molecule type" value="Genomic_DNA"/>
</dbReference>
<organism evidence="1 2">
    <name type="scientific">Gomphosphaeria aponina SAG 52.96 = DSM 107014</name>
    <dbReference type="NCBI Taxonomy" id="1521640"/>
    <lineage>
        <taxon>Bacteria</taxon>
        <taxon>Bacillati</taxon>
        <taxon>Cyanobacteriota</taxon>
        <taxon>Cyanophyceae</taxon>
        <taxon>Oscillatoriophycideae</taxon>
        <taxon>Chroococcales</taxon>
        <taxon>Gomphosphaeriaceae</taxon>
        <taxon>Gomphosphaeria</taxon>
    </lineage>
</organism>
<proteinExistence type="predicted"/>
<reference evidence="1" key="1">
    <citation type="submission" date="2021-02" db="EMBL/GenBank/DDBJ databases">
        <title>Metagenome analyses of Stigonema ocellatum DSM 106950, Chlorogloea purpurea SAG 13.99 and Gomphosphaeria aponina DSM 107014.</title>
        <authorList>
            <person name="Marter P."/>
            <person name="Huang S."/>
        </authorList>
    </citation>
    <scope>NUCLEOTIDE SEQUENCE</scope>
    <source>
        <strain evidence="1">JP213</strain>
    </source>
</reference>
<dbReference type="AlphaFoldDB" id="A0A941JQJ3"/>
<dbReference type="Proteomes" id="UP000767446">
    <property type="component" value="Unassembled WGS sequence"/>
</dbReference>